<dbReference type="OrthoDB" id="1055148at2759"/>
<dbReference type="InterPro" id="IPR017972">
    <property type="entry name" value="Cyt_P450_CS"/>
</dbReference>
<comment type="caution">
    <text evidence="10">The sequence shown here is derived from an EMBL/GenBank/DDBJ whole genome shotgun (WGS) entry which is preliminary data.</text>
</comment>
<keyword evidence="7 8" id="KW-0349">Heme</keyword>
<dbReference type="CDD" id="cd11072">
    <property type="entry name" value="CYP71-like"/>
    <property type="match status" value="1"/>
</dbReference>
<evidence type="ECO:0000256" key="7">
    <source>
        <dbReference type="PIRSR" id="PIRSR602401-1"/>
    </source>
</evidence>
<dbReference type="InterPro" id="IPR036396">
    <property type="entry name" value="Cyt_P450_sf"/>
</dbReference>
<dbReference type="FunFam" id="1.10.630.10:FF:000011">
    <property type="entry name" value="Cytochrome P450 83B1"/>
    <property type="match status" value="1"/>
</dbReference>
<keyword evidence="8" id="KW-0503">Monooxygenase</keyword>
<keyword evidence="3" id="KW-0812">Transmembrane</keyword>
<evidence type="ECO:0000313" key="11">
    <source>
        <dbReference type="Proteomes" id="UP000467841"/>
    </source>
</evidence>
<keyword evidence="4" id="KW-1133">Transmembrane helix</keyword>
<dbReference type="InterPro" id="IPR002401">
    <property type="entry name" value="Cyt_P450_E_grp-I"/>
</dbReference>
<dbReference type="InterPro" id="IPR001128">
    <property type="entry name" value="Cyt_P450"/>
</dbReference>
<reference evidence="10" key="1">
    <citation type="submission" date="2020-01" db="EMBL/GenBank/DDBJ databases">
        <authorList>
            <person name="Mishra B."/>
        </authorList>
    </citation>
    <scope>NUCLEOTIDE SEQUENCE [LARGE SCALE GENOMIC DNA]</scope>
</reference>
<dbReference type="PRINTS" id="PR00463">
    <property type="entry name" value="EP450I"/>
</dbReference>
<evidence type="ECO:0008006" key="12">
    <source>
        <dbReference type="Google" id="ProtNLM"/>
    </source>
</evidence>
<keyword evidence="7 8" id="KW-0479">Metal-binding</keyword>
<feature type="signal peptide" evidence="9">
    <location>
        <begin position="1"/>
        <end position="18"/>
    </location>
</feature>
<protein>
    <recommendedName>
        <fullName evidence="12">Cytochrome P450</fullName>
    </recommendedName>
</protein>
<keyword evidence="9" id="KW-0732">Signal</keyword>
<dbReference type="GO" id="GO:0016705">
    <property type="term" value="F:oxidoreductase activity, acting on paired donors, with incorporation or reduction of molecular oxygen"/>
    <property type="evidence" value="ECO:0007669"/>
    <property type="project" value="InterPro"/>
</dbReference>
<dbReference type="PRINTS" id="PR00385">
    <property type="entry name" value="P450"/>
</dbReference>
<dbReference type="PROSITE" id="PS00086">
    <property type="entry name" value="CYTOCHROME_P450"/>
    <property type="match status" value="1"/>
</dbReference>
<dbReference type="SUPFAM" id="SSF48264">
    <property type="entry name" value="Cytochrome P450"/>
    <property type="match status" value="1"/>
</dbReference>
<comment type="subcellular location">
    <subcellularLocation>
        <location evidence="1">Membrane</location>
        <topology evidence="1">Single-pass membrane protein</topology>
    </subcellularLocation>
</comment>
<organism evidence="10 11">
    <name type="scientific">Microthlaspi erraticum</name>
    <dbReference type="NCBI Taxonomy" id="1685480"/>
    <lineage>
        <taxon>Eukaryota</taxon>
        <taxon>Viridiplantae</taxon>
        <taxon>Streptophyta</taxon>
        <taxon>Embryophyta</taxon>
        <taxon>Tracheophyta</taxon>
        <taxon>Spermatophyta</taxon>
        <taxon>Magnoliopsida</taxon>
        <taxon>eudicotyledons</taxon>
        <taxon>Gunneridae</taxon>
        <taxon>Pentapetalae</taxon>
        <taxon>rosids</taxon>
        <taxon>malvids</taxon>
        <taxon>Brassicales</taxon>
        <taxon>Brassicaceae</taxon>
        <taxon>Coluteocarpeae</taxon>
        <taxon>Microthlaspi</taxon>
    </lineage>
</organism>
<comment type="similarity">
    <text evidence="2 8">Belongs to the cytochrome P450 family.</text>
</comment>
<evidence type="ECO:0000256" key="4">
    <source>
        <dbReference type="ARBA" id="ARBA00022989"/>
    </source>
</evidence>
<name>A0A6D2JJI5_9BRAS</name>
<proteinExistence type="inferred from homology"/>
<evidence type="ECO:0000256" key="9">
    <source>
        <dbReference type="SAM" id="SignalP"/>
    </source>
</evidence>
<dbReference type="GO" id="GO:0005506">
    <property type="term" value="F:iron ion binding"/>
    <property type="evidence" value="ECO:0007669"/>
    <property type="project" value="InterPro"/>
</dbReference>
<gene>
    <name evidence="10" type="ORF">MERR_LOCUS26477</name>
</gene>
<dbReference type="EMBL" id="CACVBM020001207">
    <property type="protein sequence ID" value="CAA7039242.1"/>
    <property type="molecule type" value="Genomic_DNA"/>
</dbReference>
<dbReference type="GO" id="GO:0004497">
    <property type="term" value="F:monooxygenase activity"/>
    <property type="evidence" value="ECO:0007669"/>
    <property type="project" value="UniProtKB-KW"/>
</dbReference>
<dbReference type="PANTHER" id="PTHR47956:SF97">
    <property type="entry name" value="CYTOCHROME P450 71B29"/>
    <property type="match status" value="1"/>
</dbReference>
<evidence type="ECO:0000313" key="10">
    <source>
        <dbReference type="EMBL" id="CAA7039242.1"/>
    </source>
</evidence>
<dbReference type="GO" id="GO:0016020">
    <property type="term" value="C:membrane"/>
    <property type="evidence" value="ECO:0007669"/>
    <property type="project" value="UniProtKB-SubCell"/>
</dbReference>
<evidence type="ECO:0000256" key="3">
    <source>
        <dbReference type="ARBA" id="ARBA00022692"/>
    </source>
</evidence>
<evidence type="ECO:0000256" key="1">
    <source>
        <dbReference type="ARBA" id="ARBA00004167"/>
    </source>
</evidence>
<dbReference type="GO" id="GO:0020037">
    <property type="term" value="F:heme binding"/>
    <property type="evidence" value="ECO:0007669"/>
    <property type="project" value="InterPro"/>
</dbReference>
<keyword evidence="5 8" id="KW-0560">Oxidoreductase</keyword>
<evidence type="ECO:0000256" key="2">
    <source>
        <dbReference type="ARBA" id="ARBA00010617"/>
    </source>
</evidence>
<evidence type="ECO:0000256" key="8">
    <source>
        <dbReference type="RuleBase" id="RU000461"/>
    </source>
</evidence>
<evidence type="ECO:0000256" key="6">
    <source>
        <dbReference type="ARBA" id="ARBA00023136"/>
    </source>
</evidence>
<dbReference type="Gene3D" id="1.10.630.10">
    <property type="entry name" value="Cytochrome P450"/>
    <property type="match status" value="1"/>
</dbReference>
<dbReference type="InterPro" id="IPR050193">
    <property type="entry name" value="Cytochrome_P450_71"/>
</dbReference>
<accession>A0A6D2JJI5</accession>
<keyword evidence="11" id="KW-1185">Reference proteome</keyword>
<dbReference type="AlphaFoldDB" id="A0A6D2JJI5"/>
<sequence>MSILLCFIFLSPLFIILLKNLKPSKWKLPPGPKTRPITGNLHNLQGALHICLQKLSQKYGPVMLLRFGFVPRVIITSKEAAEEVLKIHDLQCCSRPETAGIRMISYNCKDIGFAPYGEEWRTMRKISVVELFTAKKIQTFRHIREEENDLLVKKLTESASRRPTVNLKKAIFTSVASIVCRVGFGVNLHKCEFMDEDSISDVMHKMELIQMAPPMFSDSFPGRVGRFVDWISGQKKRLGNLFSDVNTFNQNILDDHLKPGRKVVGSSDIIDVMIDMMKKQEEDEDGDSFKLTTDHLRAMIGGIFTAGVSTSGSTMIWAMTELIRNPRVMKKVQDEIRTTLGDKKERITEEDATKLHYFKLMVKETLRLHPPAQFLLPRETLSHVKIQGYDIPAKTHMMINAYAIARDPKHWENPDEFNPDRFLDSSIDYKGLDFELIPFGSGRRICPGMATAIALMELGLLNLLYFFDWGLPEKEEGDEEIITGNGVALDLVQVLRH</sequence>
<feature type="chain" id="PRO_5025338852" description="Cytochrome P450" evidence="9">
    <location>
        <begin position="19"/>
        <end position="497"/>
    </location>
</feature>
<feature type="binding site" description="axial binding residue" evidence="7">
    <location>
        <position position="446"/>
    </location>
    <ligand>
        <name>heme</name>
        <dbReference type="ChEBI" id="CHEBI:30413"/>
    </ligand>
    <ligandPart>
        <name>Fe</name>
        <dbReference type="ChEBI" id="CHEBI:18248"/>
    </ligandPart>
</feature>
<keyword evidence="7 8" id="KW-0408">Iron</keyword>
<dbReference type="Pfam" id="PF00067">
    <property type="entry name" value="p450"/>
    <property type="match status" value="1"/>
</dbReference>
<keyword evidence="6" id="KW-0472">Membrane</keyword>
<evidence type="ECO:0000256" key="5">
    <source>
        <dbReference type="ARBA" id="ARBA00023002"/>
    </source>
</evidence>
<comment type="cofactor">
    <cofactor evidence="7">
        <name>heme</name>
        <dbReference type="ChEBI" id="CHEBI:30413"/>
    </cofactor>
</comment>
<dbReference type="Proteomes" id="UP000467841">
    <property type="component" value="Unassembled WGS sequence"/>
</dbReference>
<dbReference type="PANTHER" id="PTHR47956">
    <property type="entry name" value="CYTOCHROME P450 71B11-RELATED"/>
    <property type="match status" value="1"/>
</dbReference>